<evidence type="ECO:0000256" key="12">
    <source>
        <dbReference type="ARBA" id="ARBA00025185"/>
    </source>
</evidence>
<dbReference type="InterPro" id="IPR036390">
    <property type="entry name" value="WH_DNA-bd_sf"/>
</dbReference>
<dbReference type="GO" id="GO:0046914">
    <property type="term" value="F:transition metal ion binding"/>
    <property type="evidence" value="ECO:0007669"/>
    <property type="project" value="InterPro"/>
</dbReference>
<dbReference type="RefSeq" id="WP_148074041.1">
    <property type="nucleotide sequence ID" value="NZ_CP042913.1"/>
</dbReference>
<keyword evidence="5" id="KW-0963">Cytoplasm</keyword>
<evidence type="ECO:0000313" key="16">
    <source>
        <dbReference type="Proteomes" id="UP000323917"/>
    </source>
</evidence>
<dbReference type="SMART" id="SM00529">
    <property type="entry name" value="HTH_DTXR"/>
    <property type="match status" value="1"/>
</dbReference>
<dbReference type="Pfam" id="PF02742">
    <property type="entry name" value="Fe_dep_repr_C"/>
    <property type="match status" value="1"/>
</dbReference>
<comment type="function">
    <text evidence="12">In the presence of manganese, represses expression of mntH and mntS. Up-regulates expression of mntP.</text>
</comment>
<proteinExistence type="inferred from homology"/>
<dbReference type="Proteomes" id="UP000323917">
    <property type="component" value="Chromosome"/>
</dbReference>
<dbReference type="GO" id="GO:0005737">
    <property type="term" value="C:cytoplasm"/>
    <property type="evidence" value="ECO:0007669"/>
    <property type="project" value="UniProtKB-SubCell"/>
</dbReference>
<comment type="similarity">
    <text evidence="2">Belongs to the DtxR/MntR family.</text>
</comment>
<dbReference type="InterPro" id="IPR001367">
    <property type="entry name" value="Fe_dep_repressor"/>
</dbReference>
<dbReference type="PROSITE" id="PS50944">
    <property type="entry name" value="HTH_DTXR"/>
    <property type="match status" value="1"/>
</dbReference>
<keyword evidence="8" id="KW-0238">DNA-binding</keyword>
<gene>
    <name evidence="15" type="primary">mntR</name>
    <name evidence="15" type="ORF">Pr1d_28390</name>
</gene>
<evidence type="ECO:0000256" key="1">
    <source>
        <dbReference type="ARBA" id="ARBA00004496"/>
    </source>
</evidence>
<evidence type="ECO:0000256" key="2">
    <source>
        <dbReference type="ARBA" id="ARBA00007871"/>
    </source>
</evidence>
<evidence type="ECO:0000256" key="3">
    <source>
        <dbReference type="ARBA" id="ARBA00011738"/>
    </source>
</evidence>
<accession>A0A5B9Q9D1</accession>
<evidence type="ECO:0000256" key="7">
    <source>
        <dbReference type="ARBA" id="ARBA00023015"/>
    </source>
</evidence>
<organism evidence="15 16">
    <name type="scientific">Bythopirellula goksoeyrii</name>
    <dbReference type="NCBI Taxonomy" id="1400387"/>
    <lineage>
        <taxon>Bacteria</taxon>
        <taxon>Pseudomonadati</taxon>
        <taxon>Planctomycetota</taxon>
        <taxon>Planctomycetia</taxon>
        <taxon>Pirellulales</taxon>
        <taxon>Lacipirellulaceae</taxon>
        <taxon>Bythopirellula</taxon>
    </lineage>
</organism>
<dbReference type="GO" id="GO:0046983">
    <property type="term" value="F:protein dimerization activity"/>
    <property type="evidence" value="ECO:0007669"/>
    <property type="project" value="InterPro"/>
</dbReference>
<dbReference type="InterPro" id="IPR022689">
    <property type="entry name" value="Iron_dep_repressor"/>
</dbReference>
<keyword evidence="11" id="KW-0464">Manganese</keyword>
<dbReference type="InterPro" id="IPR022687">
    <property type="entry name" value="HTH_DTXR"/>
</dbReference>
<dbReference type="GO" id="GO:0003700">
    <property type="term" value="F:DNA-binding transcription factor activity"/>
    <property type="evidence" value="ECO:0007669"/>
    <property type="project" value="InterPro"/>
</dbReference>
<evidence type="ECO:0000256" key="5">
    <source>
        <dbReference type="ARBA" id="ARBA00022490"/>
    </source>
</evidence>
<keyword evidence="9" id="KW-0010">Activator</keyword>
<dbReference type="InterPro" id="IPR036421">
    <property type="entry name" value="Fe_dep_repressor_sf"/>
</dbReference>
<dbReference type="Gene3D" id="1.10.10.10">
    <property type="entry name" value="Winged helix-like DNA-binding domain superfamily/Winged helix DNA-binding domain"/>
    <property type="match status" value="1"/>
</dbReference>
<sequence>MAGKKQKVNRHSRVRSDHRTELAEDYVEAIANILEASGTCRAVDLAQQFQVSHVTVNRTIGRLERDGYVTTAPYAPIELTKAGCRLAEASQQRHEVVYQFLLAIGVGEAAALIDSEGIEHHVSPETLEAMKAFLES</sequence>
<dbReference type="InterPro" id="IPR050536">
    <property type="entry name" value="DtxR_MntR_Metal-Reg"/>
</dbReference>
<keyword evidence="16" id="KW-1185">Reference proteome</keyword>
<dbReference type="Gene3D" id="1.10.60.10">
    <property type="entry name" value="Iron dependent repressor, metal binding and dimerisation domain"/>
    <property type="match status" value="1"/>
</dbReference>
<reference evidence="15 16" key="1">
    <citation type="submission" date="2019-08" db="EMBL/GenBank/DDBJ databases">
        <title>Deep-cultivation of Planctomycetes and their phenomic and genomic characterization uncovers novel biology.</title>
        <authorList>
            <person name="Wiegand S."/>
            <person name="Jogler M."/>
            <person name="Boedeker C."/>
            <person name="Pinto D."/>
            <person name="Vollmers J."/>
            <person name="Rivas-Marin E."/>
            <person name="Kohn T."/>
            <person name="Peeters S.H."/>
            <person name="Heuer A."/>
            <person name="Rast P."/>
            <person name="Oberbeckmann S."/>
            <person name="Bunk B."/>
            <person name="Jeske O."/>
            <person name="Meyerdierks A."/>
            <person name="Storesund J.E."/>
            <person name="Kallscheuer N."/>
            <person name="Luecker S."/>
            <person name="Lage O.M."/>
            <person name="Pohl T."/>
            <person name="Merkel B.J."/>
            <person name="Hornburger P."/>
            <person name="Mueller R.-W."/>
            <person name="Bruemmer F."/>
            <person name="Labrenz M."/>
            <person name="Spormann A.M."/>
            <person name="Op den Camp H."/>
            <person name="Overmann J."/>
            <person name="Amann R."/>
            <person name="Jetten M.S.M."/>
            <person name="Mascher T."/>
            <person name="Medema M.H."/>
            <person name="Devos D.P."/>
            <person name="Kaster A.-K."/>
            <person name="Ovreas L."/>
            <person name="Rohde M."/>
            <person name="Galperin M.Y."/>
            <person name="Jogler C."/>
        </authorList>
    </citation>
    <scope>NUCLEOTIDE SEQUENCE [LARGE SCALE GENOMIC DNA]</scope>
    <source>
        <strain evidence="15 16">Pr1d</strain>
    </source>
</reference>
<dbReference type="Pfam" id="PF01325">
    <property type="entry name" value="Fe_dep_repress"/>
    <property type="match status" value="1"/>
</dbReference>
<keyword evidence="7" id="KW-0805">Transcription regulation</keyword>
<evidence type="ECO:0000256" key="11">
    <source>
        <dbReference type="ARBA" id="ARBA00023211"/>
    </source>
</evidence>
<evidence type="ECO:0000256" key="4">
    <source>
        <dbReference type="ARBA" id="ARBA00022386"/>
    </source>
</evidence>
<dbReference type="InterPro" id="IPR036388">
    <property type="entry name" value="WH-like_DNA-bd_sf"/>
</dbReference>
<protein>
    <recommendedName>
        <fullName evidence="4">Transcriptional regulator MntR</fullName>
    </recommendedName>
    <alternativeName>
        <fullName evidence="13">Manganese transport regulator</fullName>
    </alternativeName>
</protein>
<evidence type="ECO:0000256" key="9">
    <source>
        <dbReference type="ARBA" id="ARBA00023159"/>
    </source>
</evidence>
<evidence type="ECO:0000256" key="10">
    <source>
        <dbReference type="ARBA" id="ARBA00023163"/>
    </source>
</evidence>
<evidence type="ECO:0000256" key="13">
    <source>
        <dbReference type="ARBA" id="ARBA00032593"/>
    </source>
</evidence>
<dbReference type="EMBL" id="CP042913">
    <property type="protein sequence ID" value="QEG35538.1"/>
    <property type="molecule type" value="Genomic_DNA"/>
</dbReference>
<name>A0A5B9Q9D1_9BACT</name>
<keyword evidence="6" id="KW-0678">Repressor</keyword>
<dbReference type="NCBIfam" id="NF008273">
    <property type="entry name" value="PRK11050.1"/>
    <property type="match status" value="1"/>
</dbReference>
<dbReference type="GO" id="GO:0003677">
    <property type="term" value="F:DNA binding"/>
    <property type="evidence" value="ECO:0007669"/>
    <property type="project" value="UniProtKB-KW"/>
</dbReference>
<dbReference type="OrthoDB" id="9791355at2"/>
<dbReference type="PANTHER" id="PTHR33238">
    <property type="entry name" value="IRON (METAL) DEPENDENT REPRESSOR, DTXR FAMILY"/>
    <property type="match status" value="1"/>
</dbReference>
<comment type="subunit">
    <text evidence="3">Homodimer.</text>
</comment>
<dbReference type="SUPFAM" id="SSF46785">
    <property type="entry name" value="Winged helix' DNA-binding domain"/>
    <property type="match status" value="1"/>
</dbReference>
<keyword evidence="10" id="KW-0804">Transcription</keyword>
<evidence type="ECO:0000259" key="14">
    <source>
        <dbReference type="PROSITE" id="PS50944"/>
    </source>
</evidence>
<dbReference type="AlphaFoldDB" id="A0A5B9Q9D1"/>
<dbReference type="KEGG" id="bgok:Pr1d_28390"/>
<dbReference type="SUPFAM" id="SSF47979">
    <property type="entry name" value="Iron-dependent repressor protein, dimerization domain"/>
    <property type="match status" value="1"/>
</dbReference>
<evidence type="ECO:0000256" key="8">
    <source>
        <dbReference type="ARBA" id="ARBA00023125"/>
    </source>
</evidence>
<evidence type="ECO:0000313" key="15">
    <source>
        <dbReference type="EMBL" id="QEG35538.1"/>
    </source>
</evidence>
<dbReference type="PANTHER" id="PTHR33238:SF11">
    <property type="entry name" value="TRANSCRIPTIONAL REGULATOR MNTR"/>
    <property type="match status" value="1"/>
</dbReference>
<comment type="subcellular location">
    <subcellularLocation>
        <location evidence="1">Cytoplasm</location>
    </subcellularLocation>
</comment>
<evidence type="ECO:0000256" key="6">
    <source>
        <dbReference type="ARBA" id="ARBA00022491"/>
    </source>
</evidence>
<feature type="domain" description="HTH dtxR-type" evidence="14">
    <location>
        <begin position="19"/>
        <end position="80"/>
    </location>
</feature>